<sequence length="67" mass="7718">MVKQINITGEMNWQLKVVEVGELENKNLVLEKQAKKANENNEEPNKTINKLQVELEKSKNGKDLLNK</sequence>
<organism evidence="2 3">
    <name type="scientific">Meloidogyne javanica</name>
    <name type="common">Root-knot nematode worm</name>
    <dbReference type="NCBI Taxonomy" id="6303"/>
    <lineage>
        <taxon>Eukaryota</taxon>
        <taxon>Metazoa</taxon>
        <taxon>Ecdysozoa</taxon>
        <taxon>Nematoda</taxon>
        <taxon>Chromadorea</taxon>
        <taxon>Rhabditida</taxon>
        <taxon>Tylenchina</taxon>
        <taxon>Tylenchomorpha</taxon>
        <taxon>Tylenchoidea</taxon>
        <taxon>Meloidogynidae</taxon>
        <taxon>Meloidogyninae</taxon>
        <taxon>Meloidogyne</taxon>
        <taxon>Meloidogyne incognita group</taxon>
    </lineage>
</organism>
<feature type="region of interest" description="Disordered" evidence="1">
    <location>
        <begin position="34"/>
        <end position="67"/>
    </location>
</feature>
<proteinExistence type="predicted"/>
<evidence type="ECO:0000313" key="3">
    <source>
        <dbReference type="WBParaSite" id="scaffold4354_cov283.g8001"/>
    </source>
</evidence>
<protein>
    <submittedName>
        <fullName evidence="3">Uncharacterized protein</fullName>
    </submittedName>
</protein>
<keyword evidence="2" id="KW-1185">Reference proteome</keyword>
<feature type="compositionally biased region" description="Basic and acidic residues" evidence="1">
    <location>
        <begin position="34"/>
        <end position="45"/>
    </location>
</feature>
<dbReference type="Proteomes" id="UP000887561">
    <property type="component" value="Unplaced"/>
</dbReference>
<feature type="compositionally biased region" description="Basic and acidic residues" evidence="1">
    <location>
        <begin position="53"/>
        <end position="67"/>
    </location>
</feature>
<evidence type="ECO:0000313" key="2">
    <source>
        <dbReference type="Proteomes" id="UP000887561"/>
    </source>
</evidence>
<reference evidence="3" key="1">
    <citation type="submission" date="2022-11" db="UniProtKB">
        <authorList>
            <consortium name="WormBaseParasite"/>
        </authorList>
    </citation>
    <scope>IDENTIFICATION</scope>
</reference>
<dbReference type="AlphaFoldDB" id="A0A915MNP8"/>
<accession>A0A915MNP8</accession>
<name>A0A915MNP8_MELJA</name>
<evidence type="ECO:0000256" key="1">
    <source>
        <dbReference type="SAM" id="MobiDB-lite"/>
    </source>
</evidence>
<dbReference type="WBParaSite" id="scaffold4354_cov283.g8001">
    <property type="protein sequence ID" value="scaffold4354_cov283.g8001"/>
    <property type="gene ID" value="scaffold4354_cov283.g8001"/>
</dbReference>